<protein>
    <submittedName>
        <fullName evidence="1">Uncharacterized protein</fullName>
    </submittedName>
</protein>
<organism evidence="1 2">
    <name type="scientific">Herminiimonas arsenicoxydans</name>
    <dbReference type="NCBI Taxonomy" id="204773"/>
    <lineage>
        <taxon>Bacteria</taxon>
        <taxon>Pseudomonadati</taxon>
        <taxon>Pseudomonadota</taxon>
        <taxon>Betaproteobacteria</taxon>
        <taxon>Burkholderiales</taxon>
        <taxon>Oxalobacteraceae</taxon>
        <taxon>Herminiimonas</taxon>
    </lineage>
</organism>
<proteinExistence type="predicted"/>
<name>A4G656_HERAR</name>
<dbReference type="HOGENOM" id="CLU_3008111_0_0_4"/>
<evidence type="ECO:0000313" key="2">
    <source>
        <dbReference type="Proteomes" id="UP000006697"/>
    </source>
</evidence>
<accession>A4G656</accession>
<dbReference type="AlphaFoldDB" id="A4G656"/>
<dbReference type="Proteomes" id="UP000006697">
    <property type="component" value="Chromosome"/>
</dbReference>
<evidence type="ECO:0000313" key="1">
    <source>
        <dbReference type="EMBL" id="CAL61993.1"/>
    </source>
</evidence>
<keyword evidence="2" id="KW-1185">Reference proteome</keyword>
<dbReference type="KEGG" id="har:HEAR1839"/>
<dbReference type="EMBL" id="CU207211">
    <property type="protein sequence ID" value="CAL61993.1"/>
    <property type="molecule type" value="Genomic_DNA"/>
</dbReference>
<reference evidence="1 2" key="1">
    <citation type="journal article" date="2007" name="PLoS Genet.">
        <title>A tale of two oxidation states: bacterial colonization of arsenic-rich environments.</title>
        <authorList>
            <person name="Muller D."/>
            <person name="Medigue C."/>
            <person name="Koechler S."/>
            <person name="Barbe V."/>
            <person name="Barakat M."/>
            <person name="Talla E."/>
            <person name="Bonnefoy V."/>
            <person name="Krin E."/>
            <person name="Arsene-Ploetze F."/>
            <person name="Carapito C."/>
            <person name="Chandler M."/>
            <person name="Cournoyer B."/>
            <person name="Cruveiller S."/>
            <person name="Dossat C."/>
            <person name="Duval S."/>
            <person name="Heymann M."/>
            <person name="Leize E."/>
            <person name="Lieutaud A."/>
            <person name="Lievremont D."/>
            <person name="Makita Y."/>
            <person name="Mangenot S."/>
            <person name="Nitschke W."/>
            <person name="Ortet P."/>
            <person name="Perdrial N."/>
            <person name="Schoepp B."/>
            <person name="Siguier N."/>
            <person name="Simeonova D.D."/>
            <person name="Rouy Z."/>
            <person name="Segurens B."/>
            <person name="Turlin E."/>
            <person name="Vallenet D."/>
            <person name="Van Dorsselaer A."/>
            <person name="Weiss S."/>
            <person name="Weissenbach J."/>
            <person name="Lett M.C."/>
            <person name="Danchin A."/>
            <person name="Bertin P.N."/>
        </authorList>
    </citation>
    <scope>NUCLEOTIDE SEQUENCE [LARGE SCALE GENOMIC DNA]</scope>
    <source>
        <strain evidence="2">ULPAs1</strain>
    </source>
</reference>
<gene>
    <name evidence="1" type="ordered locus">HEAR1839</name>
</gene>
<sequence>MCLNVINLVARSPDIVGRLIFALNFRSILRSQQVLQRLKFLKCMGYRFLKKENWYV</sequence>